<keyword evidence="2" id="KW-1185">Reference proteome</keyword>
<dbReference type="RefSeq" id="WP_095602328.1">
    <property type="nucleotide sequence ID" value="NZ_NWUX01000011.1"/>
</dbReference>
<sequence>MPTSQTQSKHLTVHLDEQTVYMLAQLKRQIDAERHPSAPPYSMAELARLAIRKWCDHQAAPVPHPWLGKEGGEG</sequence>
<dbReference type="Proteomes" id="UP000218677">
    <property type="component" value="Unassembled WGS sequence"/>
</dbReference>
<accession>A0A2A4HLL9</accession>
<dbReference type="AlphaFoldDB" id="A0A2A4HLL9"/>
<organism evidence="1 2">
    <name type="scientific">Vreelandella nigrificans</name>
    <dbReference type="NCBI Taxonomy" id="2042704"/>
    <lineage>
        <taxon>Bacteria</taxon>
        <taxon>Pseudomonadati</taxon>
        <taxon>Pseudomonadota</taxon>
        <taxon>Gammaproteobacteria</taxon>
        <taxon>Oceanospirillales</taxon>
        <taxon>Halomonadaceae</taxon>
        <taxon>Vreelandella</taxon>
    </lineage>
</organism>
<gene>
    <name evidence="1" type="ORF">CPA45_13295</name>
</gene>
<dbReference type="EMBL" id="NWUX01000011">
    <property type="protein sequence ID" value="PCF95269.1"/>
    <property type="molecule type" value="Genomic_DNA"/>
</dbReference>
<comment type="caution">
    <text evidence="1">The sequence shown here is derived from an EMBL/GenBank/DDBJ whole genome shotgun (WGS) entry which is preliminary data.</text>
</comment>
<evidence type="ECO:0000313" key="1">
    <source>
        <dbReference type="EMBL" id="PCF95269.1"/>
    </source>
</evidence>
<name>A0A2A4HLL9_9GAMM</name>
<dbReference type="OrthoDB" id="7068294at2"/>
<proteinExistence type="predicted"/>
<protein>
    <submittedName>
        <fullName evidence="1">Uncharacterized protein</fullName>
    </submittedName>
</protein>
<reference evidence="2" key="1">
    <citation type="submission" date="2017-09" db="EMBL/GenBank/DDBJ databases">
        <authorList>
            <person name="Cho G.-S."/>
            <person name="Oguntoyinbo F.A."/>
            <person name="Cnockaert M."/>
            <person name="Kabisch J."/>
            <person name="Neve H."/>
            <person name="Bockelmann W."/>
            <person name="Wenning M."/>
            <person name="Franz C.M."/>
            <person name="Vandamme P."/>
        </authorList>
    </citation>
    <scope>NUCLEOTIDE SEQUENCE [LARGE SCALE GENOMIC DNA]</scope>
    <source>
        <strain evidence="2">MBT G8648</strain>
    </source>
</reference>
<evidence type="ECO:0000313" key="2">
    <source>
        <dbReference type="Proteomes" id="UP000218677"/>
    </source>
</evidence>